<dbReference type="GO" id="GO:0005886">
    <property type="term" value="C:plasma membrane"/>
    <property type="evidence" value="ECO:0007669"/>
    <property type="project" value="UniProtKB-SubCell"/>
</dbReference>
<feature type="transmembrane region" description="Helical" evidence="6">
    <location>
        <begin position="296"/>
        <end position="314"/>
    </location>
</feature>
<feature type="transmembrane region" description="Helical" evidence="6">
    <location>
        <begin position="448"/>
        <end position="468"/>
    </location>
</feature>
<feature type="transmembrane region" description="Helical" evidence="6">
    <location>
        <begin position="212"/>
        <end position="234"/>
    </location>
</feature>
<comment type="subcellular location">
    <subcellularLocation>
        <location evidence="1">Cell membrane</location>
        <topology evidence="1">Multi-pass membrane protein</topology>
    </subcellularLocation>
</comment>
<reference evidence="7" key="1">
    <citation type="journal article" date="2015" name="Proc. Natl. Acad. Sci. U.S.A.">
        <title>Networks of energetic and metabolic interactions define dynamics in microbial communities.</title>
        <authorList>
            <person name="Embree M."/>
            <person name="Liu J.K."/>
            <person name="Al-Bassam M.M."/>
            <person name="Zengler K."/>
        </authorList>
    </citation>
    <scope>NUCLEOTIDE SEQUENCE</scope>
</reference>
<evidence type="ECO:0000256" key="4">
    <source>
        <dbReference type="ARBA" id="ARBA00022989"/>
    </source>
</evidence>
<gene>
    <name evidence="7" type="ORF">ASZ90_009727</name>
</gene>
<accession>A0A0W8FI06</accession>
<feature type="transmembrane region" description="Helical" evidence="6">
    <location>
        <begin position="254"/>
        <end position="275"/>
    </location>
</feature>
<feature type="transmembrane region" description="Helical" evidence="6">
    <location>
        <begin position="89"/>
        <end position="111"/>
    </location>
</feature>
<feature type="transmembrane region" description="Helical" evidence="6">
    <location>
        <begin position="421"/>
        <end position="442"/>
    </location>
</feature>
<feature type="transmembrane region" description="Helical" evidence="6">
    <location>
        <begin position="387"/>
        <end position="409"/>
    </location>
</feature>
<keyword evidence="2" id="KW-1003">Cell membrane</keyword>
<organism evidence="7">
    <name type="scientific">hydrocarbon metagenome</name>
    <dbReference type="NCBI Taxonomy" id="938273"/>
    <lineage>
        <taxon>unclassified sequences</taxon>
        <taxon>metagenomes</taxon>
        <taxon>ecological metagenomes</taxon>
    </lineage>
</organism>
<feature type="transmembrane region" description="Helical" evidence="6">
    <location>
        <begin position="21"/>
        <end position="43"/>
    </location>
</feature>
<feature type="transmembrane region" description="Helical" evidence="6">
    <location>
        <begin position="49"/>
        <end position="68"/>
    </location>
</feature>
<name>A0A0W8FI06_9ZZZZ</name>
<dbReference type="InterPro" id="IPR002797">
    <property type="entry name" value="Polysacc_synth"/>
</dbReference>
<dbReference type="PANTHER" id="PTHR30250">
    <property type="entry name" value="PST FAMILY PREDICTED COLANIC ACID TRANSPORTER"/>
    <property type="match status" value="1"/>
</dbReference>
<dbReference type="PANTHER" id="PTHR30250:SF11">
    <property type="entry name" value="O-ANTIGEN TRANSPORTER-RELATED"/>
    <property type="match status" value="1"/>
</dbReference>
<evidence type="ECO:0000256" key="3">
    <source>
        <dbReference type="ARBA" id="ARBA00022692"/>
    </source>
</evidence>
<dbReference type="AlphaFoldDB" id="A0A0W8FI06"/>
<feature type="transmembrane region" description="Helical" evidence="6">
    <location>
        <begin position="361"/>
        <end position="381"/>
    </location>
</feature>
<keyword evidence="4 6" id="KW-1133">Transmembrane helix</keyword>
<evidence type="ECO:0000313" key="7">
    <source>
        <dbReference type="EMBL" id="KUG20540.1"/>
    </source>
</evidence>
<keyword evidence="3 6" id="KW-0812">Transmembrane</keyword>
<feature type="transmembrane region" description="Helical" evidence="6">
    <location>
        <begin position="123"/>
        <end position="145"/>
    </location>
</feature>
<keyword evidence="5 6" id="KW-0472">Membrane</keyword>
<evidence type="ECO:0000256" key="2">
    <source>
        <dbReference type="ARBA" id="ARBA00022475"/>
    </source>
</evidence>
<evidence type="ECO:0000256" key="6">
    <source>
        <dbReference type="SAM" id="Phobius"/>
    </source>
</evidence>
<evidence type="ECO:0000256" key="1">
    <source>
        <dbReference type="ARBA" id="ARBA00004651"/>
    </source>
</evidence>
<dbReference type="Pfam" id="PF01943">
    <property type="entry name" value="Polysacc_synt"/>
    <property type="match status" value="1"/>
</dbReference>
<feature type="transmembrane region" description="Helical" evidence="6">
    <location>
        <begin position="320"/>
        <end position="349"/>
    </location>
</feature>
<protein>
    <submittedName>
        <fullName evidence="7">Uncharacterized protein</fullName>
    </submittedName>
</protein>
<sequence>MFRPSRYLSRVMGIGPVQRQSLISLTSTLGLTALGLVSTMYFAHVLGPAVLGAYFLFLAYFGIFNIIGDGGLGGAAVKRISEGRDQNEFFGAFLLLRIGLLAVSVAVLLALRPFLVDLTSSEVYLWLLLALVVSVIATWSSYGVYGSGKVGIHQISGLFNNTARIIVQVVAVFLGFGAAGLMGGFVAGMIAGSLLNLRFLELRPARFGRRHVASLLAFSFWIFLSSGGIVIFTYADTVLIGYFLTEADVGIYRVAFLLTSVATFTATSLHITLFPRISHWGAHSDLRSVETALARAFTYSLLLAVPVCFGGWILGDRILYFFYGASFVSGAPALNILLAMQVAHVFMYLQTMSLNALDRPRVSFQVTAVASVINIALNLILIPAVGIVGAAVATLATMVVNAGLAYRSLSRILPVRIERSAVGHILLAASVMALVTALFRLLVPLTSIVWVIAAVALGALIYGFMLLNTDRDIHDELRDLALKLGIPWPSWL</sequence>
<dbReference type="CDD" id="cd13128">
    <property type="entry name" value="MATE_Wzx_like"/>
    <property type="match status" value="1"/>
</dbReference>
<dbReference type="EMBL" id="LNQE01001180">
    <property type="protein sequence ID" value="KUG20540.1"/>
    <property type="molecule type" value="Genomic_DNA"/>
</dbReference>
<dbReference type="InterPro" id="IPR050833">
    <property type="entry name" value="Poly_Biosynth_Transport"/>
</dbReference>
<evidence type="ECO:0000256" key="5">
    <source>
        <dbReference type="ARBA" id="ARBA00023136"/>
    </source>
</evidence>
<comment type="caution">
    <text evidence="7">The sequence shown here is derived from an EMBL/GenBank/DDBJ whole genome shotgun (WGS) entry which is preliminary data.</text>
</comment>
<proteinExistence type="predicted"/>